<dbReference type="EMBL" id="CAJVQB010021263">
    <property type="protein sequence ID" value="CAG8796621.1"/>
    <property type="molecule type" value="Genomic_DNA"/>
</dbReference>
<dbReference type="InterPro" id="IPR004875">
    <property type="entry name" value="DDE_SF_endonuclease_dom"/>
</dbReference>
<feature type="domain" description="DDE-1" evidence="1">
    <location>
        <begin position="104"/>
        <end position="144"/>
    </location>
</feature>
<keyword evidence="3" id="KW-1185">Reference proteome</keyword>
<dbReference type="PANTHER" id="PTHR19303">
    <property type="entry name" value="TRANSPOSON"/>
    <property type="match status" value="1"/>
</dbReference>
<dbReference type="PANTHER" id="PTHR19303:SF73">
    <property type="entry name" value="PROTEIN PDC2"/>
    <property type="match status" value="1"/>
</dbReference>
<evidence type="ECO:0000313" key="3">
    <source>
        <dbReference type="Proteomes" id="UP000789901"/>
    </source>
</evidence>
<evidence type="ECO:0000259" key="1">
    <source>
        <dbReference type="Pfam" id="PF03184"/>
    </source>
</evidence>
<evidence type="ECO:0000313" key="2">
    <source>
        <dbReference type="EMBL" id="CAG8796621.1"/>
    </source>
</evidence>
<accession>A0ABN7VSN1</accession>
<dbReference type="Pfam" id="PF03184">
    <property type="entry name" value="DDE_1"/>
    <property type="match status" value="1"/>
</dbReference>
<gene>
    <name evidence="2" type="ORF">GMARGA_LOCUS22231</name>
</gene>
<dbReference type="Proteomes" id="UP000789901">
    <property type="component" value="Unassembled WGS sequence"/>
</dbReference>
<comment type="caution">
    <text evidence="2">The sequence shown here is derived from an EMBL/GenBank/DDBJ whole genome shotgun (WGS) entry which is preliminary data.</text>
</comment>
<proteinExistence type="predicted"/>
<feature type="non-terminal residue" evidence="2">
    <location>
        <position position="1"/>
    </location>
</feature>
<sequence>SLTGVQKKELCKKKHNNPNLKGVNLAKEYGISEQSVSDILKCSEYWLGLDDASTLIQVKREAGSVPLEDILNFCLELQDVFRNYEPKDIFNYDETALFWKKKSKDRVIAMITCNSTGDEKLPLFFIHKYKTSRVLRGIEKSTLPVWASILSSMEILDDNFTSMHEETESEASVFEKAELETEIINLIERLPIDDPLDVQEYIEVDNYMNIEEDLTINEIIDIVNGQDESESEKEHEEMVKIGNAIVGLDNLIKYI</sequence>
<organism evidence="2 3">
    <name type="scientific">Gigaspora margarita</name>
    <dbReference type="NCBI Taxonomy" id="4874"/>
    <lineage>
        <taxon>Eukaryota</taxon>
        <taxon>Fungi</taxon>
        <taxon>Fungi incertae sedis</taxon>
        <taxon>Mucoromycota</taxon>
        <taxon>Glomeromycotina</taxon>
        <taxon>Glomeromycetes</taxon>
        <taxon>Diversisporales</taxon>
        <taxon>Gigasporaceae</taxon>
        <taxon>Gigaspora</taxon>
    </lineage>
</organism>
<dbReference type="Gene3D" id="1.10.10.60">
    <property type="entry name" value="Homeodomain-like"/>
    <property type="match status" value="1"/>
</dbReference>
<reference evidence="2 3" key="1">
    <citation type="submission" date="2021-06" db="EMBL/GenBank/DDBJ databases">
        <authorList>
            <person name="Kallberg Y."/>
            <person name="Tangrot J."/>
            <person name="Rosling A."/>
        </authorList>
    </citation>
    <scope>NUCLEOTIDE SEQUENCE [LARGE SCALE GENOMIC DNA]</scope>
    <source>
        <strain evidence="2 3">120-4 pot B 10/14</strain>
    </source>
</reference>
<protein>
    <submittedName>
        <fullName evidence="2">45356_t:CDS:1</fullName>
    </submittedName>
</protein>
<name>A0ABN7VSN1_GIGMA</name>
<dbReference type="InterPro" id="IPR050863">
    <property type="entry name" value="CenT-Element_Derived"/>
</dbReference>